<keyword evidence="8" id="KW-0239">DNA-directed DNA polymerase</keyword>
<dbReference type="InterPro" id="IPR041577">
    <property type="entry name" value="RT_RNaseH_2"/>
</dbReference>
<accession>A0ABQ5GK15</accession>
<comment type="caution">
    <text evidence="13">The sequence shown here is derived from an EMBL/GenBank/DDBJ whole genome shotgun (WGS) entry which is preliminary data.</text>
</comment>
<dbReference type="InterPro" id="IPR050951">
    <property type="entry name" value="Retrovirus_Pol_polyprotein"/>
</dbReference>
<gene>
    <name evidence="13" type="ORF">Tco_1042761</name>
</gene>
<evidence type="ECO:0000256" key="2">
    <source>
        <dbReference type="ARBA" id="ARBA00022723"/>
    </source>
</evidence>
<dbReference type="SUPFAM" id="SSF53098">
    <property type="entry name" value="Ribonuclease H-like"/>
    <property type="match status" value="1"/>
</dbReference>
<dbReference type="Pfam" id="PF00078">
    <property type="entry name" value="RVT_1"/>
    <property type="match status" value="1"/>
</dbReference>
<evidence type="ECO:0000313" key="13">
    <source>
        <dbReference type="EMBL" id="GJT76036.1"/>
    </source>
</evidence>
<dbReference type="Pfam" id="PF17919">
    <property type="entry name" value="RT_RNaseH_2"/>
    <property type="match status" value="1"/>
</dbReference>
<dbReference type="PANTHER" id="PTHR37984">
    <property type="entry name" value="PROTEIN CBG26694"/>
    <property type="match status" value="1"/>
</dbReference>
<dbReference type="InterPro" id="IPR012337">
    <property type="entry name" value="RNaseH-like_sf"/>
</dbReference>
<dbReference type="PROSITE" id="PS50878">
    <property type="entry name" value="RT_POL"/>
    <property type="match status" value="1"/>
</dbReference>
<keyword evidence="5" id="KW-0460">Magnesium</keyword>
<evidence type="ECO:0000256" key="10">
    <source>
        <dbReference type="ARBA" id="ARBA00023172"/>
    </source>
</evidence>
<feature type="domain" description="Reverse transcriptase" evidence="12">
    <location>
        <begin position="1"/>
        <end position="152"/>
    </location>
</feature>
<protein>
    <submittedName>
        <fullName evidence="13">Reverse transcriptase domain-containing protein</fullName>
    </submittedName>
</protein>
<dbReference type="Pfam" id="PF17921">
    <property type="entry name" value="Integrase_H2C2"/>
    <property type="match status" value="1"/>
</dbReference>
<keyword evidence="3" id="KW-0064">Aspartyl protease</keyword>
<evidence type="ECO:0000256" key="1">
    <source>
        <dbReference type="ARBA" id="ARBA00022670"/>
    </source>
</evidence>
<reference evidence="13" key="1">
    <citation type="journal article" date="2022" name="Int. J. Mol. Sci.">
        <title>Draft Genome of Tanacetum Coccineum: Genomic Comparison of Closely Related Tanacetum-Family Plants.</title>
        <authorList>
            <person name="Yamashiro T."/>
            <person name="Shiraishi A."/>
            <person name="Nakayama K."/>
            <person name="Satake H."/>
        </authorList>
    </citation>
    <scope>NUCLEOTIDE SEQUENCE</scope>
</reference>
<dbReference type="Gene3D" id="1.10.340.70">
    <property type="match status" value="1"/>
</dbReference>
<dbReference type="InterPro" id="IPR000477">
    <property type="entry name" value="RT_dom"/>
</dbReference>
<evidence type="ECO:0000256" key="6">
    <source>
        <dbReference type="ARBA" id="ARBA00022908"/>
    </source>
</evidence>
<dbReference type="Gene3D" id="3.30.70.270">
    <property type="match status" value="2"/>
</dbReference>
<dbReference type="SUPFAM" id="SSF56672">
    <property type="entry name" value="DNA/RNA polymerases"/>
    <property type="match status" value="1"/>
</dbReference>
<dbReference type="Gene3D" id="3.10.10.10">
    <property type="entry name" value="HIV Type 1 Reverse Transcriptase, subunit A, domain 1"/>
    <property type="match status" value="1"/>
</dbReference>
<proteinExistence type="predicted"/>
<dbReference type="Proteomes" id="UP001151760">
    <property type="component" value="Unassembled WGS sequence"/>
</dbReference>
<keyword evidence="11" id="KW-0511">Multifunctional enzyme</keyword>
<dbReference type="InterPro" id="IPR041588">
    <property type="entry name" value="Integrase_H2C2"/>
</dbReference>
<reference evidence="13" key="2">
    <citation type="submission" date="2022-01" db="EMBL/GenBank/DDBJ databases">
        <authorList>
            <person name="Yamashiro T."/>
            <person name="Shiraishi A."/>
            <person name="Satake H."/>
            <person name="Nakayama K."/>
        </authorList>
    </citation>
    <scope>NUCLEOTIDE SEQUENCE</scope>
</reference>
<dbReference type="GO" id="GO:0003964">
    <property type="term" value="F:RNA-directed DNA polymerase activity"/>
    <property type="evidence" value="ECO:0007669"/>
    <property type="project" value="UniProtKB-KW"/>
</dbReference>
<evidence type="ECO:0000256" key="3">
    <source>
        <dbReference type="ARBA" id="ARBA00022750"/>
    </source>
</evidence>
<sequence length="555" mass="65241">MCIDYRELNKLTAKNRYPLPRIDNLFDQLQGSSVYSKIDLRSGYHQLRVRDEDIPKTVFRTRYGQYKFQVMPFGLTNAPAVFMDLMNRMCKPYLDKFVIVFIDDILIYSHNKEEHVNHLRIILELLKKEKLYAKFSKCYFWIRIMQFLGHLIDSQGLHVDPAKIEAVKNWESPTTPAKIRQFLGLASYYQRFIKDFSKNAKYLTELTQKNKKYIWGEDQESAFQLPKQKLYEAPILASPEGNDDFVVYCDASHQGLGAMLIQKDKANIIADALSRKERIKKLQVRSLVMTIHLKLPLQILEAQNEALKEENIKAENLRGMDKSFEGSDKMCQDLKKLYWWPNIKAIIAEYVGKCLTCSRVKAECQKSSSLLVQPEIPMWKWKRITMDFITKLPKISSGHDTIWVIVDRLTKSAHFIPTRETDGVIRFGKRGKLNSWYIRPFKILKRVDPLAYKLELPEELSNVHNTFHVSNLKKFLSDESLVIPMKELWLNNKHNFVEEPVEIMDREVKQMKQSRIPIVKVRWNSKRGPEFIWEREDQIRAKYPHLFSNITPASN</sequence>
<keyword evidence="10" id="KW-0233">DNA recombination</keyword>
<organism evidence="13 14">
    <name type="scientific">Tanacetum coccineum</name>
    <dbReference type="NCBI Taxonomy" id="301880"/>
    <lineage>
        <taxon>Eukaryota</taxon>
        <taxon>Viridiplantae</taxon>
        <taxon>Streptophyta</taxon>
        <taxon>Embryophyta</taxon>
        <taxon>Tracheophyta</taxon>
        <taxon>Spermatophyta</taxon>
        <taxon>Magnoliopsida</taxon>
        <taxon>eudicotyledons</taxon>
        <taxon>Gunneridae</taxon>
        <taxon>Pentapetalae</taxon>
        <taxon>asterids</taxon>
        <taxon>campanulids</taxon>
        <taxon>Asterales</taxon>
        <taxon>Asteraceae</taxon>
        <taxon>Asteroideae</taxon>
        <taxon>Anthemideae</taxon>
        <taxon>Anthemidinae</taxon>
        <taxon>Tanacetum</taxon>
    </lineage>
</organism>
<keyword evidence="8" id="KW-0808">Transferase</keyword>
<keyword evidence="6" id="KW-0229">DNA integration</keyword>
<keyword evidence="2" id="KW-0479">Metal-binding</keyword>
<keyword evidence="7 13" id="KW-0695">RNA-directed DNA polymerase</keyword>
<evidence type="ECO:0000259" key="12">
    <source>
        <dbReference type="PROSITE" id="PS50878"/>
    </source>
</evidence>
<name>A0ABQ5GK15_9ASTR</name>
<dbReference type="CDD" id="cd01647">
    <property type="entry name" value="RT_LTR"/>
    <property type="match status" value="1"/>
</dbReference>
<dbReference type="InterPro" id="IPR036397">
    <property type="entry name" value="RNaseH_sf"/>
</dbReference>
<dbReference type="InterPro" id="IPR056924">
    <property type="entry name" value="SH3_Tf2-1"/>
</dbReference>
<keyword evidence="4" id="KW-0378">Hydrolase</keyword>
<dbReference type="EMBL" id="BQNB010018588">
    <property type="protein sequence ID" value="GJT76036.1"/>
    <property type="molecule type" value="Genomic_DNA"/>
</dbReference>
<keyword evidence="9" id="KW-0238">DNA-binding</keyword>
<keyword evidence="1" id="KW-0645">Protease</keyword>
<dbReference type="InterPro" id="IPR043128">
    <property type="entry name" value="Rev_trsase/Diguanyl_cyclase"/>
</dbReference>
<evidence type="ECO:0000313" key="14">
    <source>
        <dbReference type="Proteomes" id="UP001151760"/>
    </source>
</evidence>
<dbReference type="Gene3D" id="3.30.420.10">
    <property type="entry name" value="Ribonuclease H-like superfamily/Ribonuclease H"/>
    <property type="match status" value="1"/>
</dbReference>
<keyword evidence="8" id="KW-0548">Nucleotidyltransferase</keyword>
<dbReference type="Pfam" id="PF24626">
    <property type="entry name" value="SH3_Tf2-1"/>
    <property type="match status" value="1"/>
</dbReference>
<evidence type="ECO:0000256" key="11">
    <source>
        <dbReference type="ARBA" id="ARBA00023268"/>
    </source>
</evidence>
<evidence type="ECO:0000256" key="8">
    <source>
        <dbReference type="ARBA" id="ARBA00022932"/>
    </source>
</evidence>
<evidence type="ECO:0000256" key="4">
    <source>
        <dbReference type="ARBA" id="ARBA00022801"/>
    </source>
</evidence>
<dbReference type="InterPro" id="IPR043502">
    <property type="entry name" value="DNA/RNA_pol_sf"/>
</dbReference>
<dbReference type="PANTHER" id="PTHR37984:SF5">
    <property type="entry name" value="PROTEIN NYNRIN-LIKE"/>
    <property type="match status" value="1"/>
</dbReference>
<keyword evidence="14" id="KW-1185">Reference proteome</keyword>
<evidence type="ECO:0000256" key="9">
    <source>
        <dbReference type="ARBA" id="ARBA00023125"/>
    </source>
</evidence>
<evidence type="ECO:0000256" key="5">
    <source>
        <dbReference type="ARBA" id="ARBA00022842"/>
    </source>
</evidence>
<evidence type="ECO:0000256" key="7">
    <source>
        <dbReference type="ARBA" id="ARBA00022918"/>
    </source>
</evidence>